<dbReference type="GeneID" id="96297512"/>
<dbReference type="AlphaFoldDB" id="A0A1I3KGA0"/>
<protein>
    <submittedName>
        <fullName evidence="1">Uncharacterized protein</fullName>
    </submittedName>
</protein>
<reference evidence="2" key="1">
    <citation type="submission" date="2016-10" db="EMBL/GenBank/DDBJ databases">
        <authorList>
            <person name="Varghese N."/>
            <person name="Submissions S."/>
        </authorList>
    </citation>
    <scope>NUCLEOTIDE SEQUENCE [LARGE SCALE GENOMIC DNA]</scope>
    <source>
        <strain evidence="2">CGMCC 4.2126</strain>
    </source>
</reference>
<dbReference type="Proteomes" id="UP000199111">
    <property type="component" value="Unassembled WGS sequence"/>
</dbReference>
<organism evidence="1 2">
    <name type="scientific">Streptosporangium canum</name>
    <dbReference type="NCBI Taxonomy" id="324952"/>
    <lineage>
        <taxon>Bacteria</taxon>
        <taxon>Bacillati</taxon>
        <taxon>Actinomycetota</taxon>
        <taxon>Actinomycetes</taxon>
        <taxon>Streptosporangiales</taxon>
        <taxon>Streptosporangiaceae</taxon>
        <taxon>Streptosporangium</taxon>
    </lineage>
</organism>
<name>A0A1I3KGA0_9ACTN</name>
<dbReference type="EMBL" id="FOQY01000004">
    <property type="protein sequence ID" value="SFI71539.1"/>
    <property type="molecule type" value="Genomic_DNA"/>
</dbReference>
<sequence length="94" mass="10579">MSRRAGAPNQNGGSVVIVDPDAQRRQILESTYPGWHIVYLSQLGHWYARRTLRLTAAMLSAGAVESFIRTTYQDFLAALHKQAVIIQRYGDYSP</sequence>
<proteinExistence type="predicted"/>
<dbReference type="RefSeq" id="WP_143120843.1">
    <property type="nucleotide sequence ID" value="NZ_FOQY01000004.1"/>
</dbReference>
<keyword evidence="2" id="KW-1185">Reference proteome</keyword>
<evidence type="ECO:0000313" key="2">
    <source>
        <dbReference type="Proteomes" id="UP000199111"/>
    </source>
</evidence>
<accession>A0A1I3KGA0</accession>
<evidence type="ECO:0000313" key="1">
    <source>
        <dbReference type="EMBL" id="SFI71539.1"/>
    </source>
</evidence>
<gene>
    <name evidence="1" type="ORF">SAMN05216275_104343</name>
</gene>